<organism evidence="2 3">
    <name type="scientific">Penicillium camemberti (strain FM 013)</name>
    <dbReference type="NCBI Taxonomy" id="1429867"/>
    <lineage>
        <taxon>Eukaryota</taxon>
        <taxon>Fungi</taxon>
        <taxon>Dikarya</taxon>
        <taxon>Ascomycota</taxon>
        <taxon>Pezizomycotina</taxon>
        <taxon>Eurotiomycetes</taxon>
        <taxon>Eurotiomycetidae</taxon>
        <taxon>Eurotiales</taxon>
        <taxon>Aspergillaceae</taxon>
        <taxon>Penicillium</taxon>
    </lineage>
</organism>
<protein>
    <submittedName>
        <fullName evidence="2">Str. FM013</fullName>
    </submittedName>
</protein>
<keyword evidence="3" id="KW-1185">Reference proteome</keyword>
<gene>
    <name evidence="2" type="ORF">PCAMFM013_S046g000076</name>
</gene>
<reference evidence="2 3" key="1">
    <citation type="journal article" date="2014" name="Nat. Commun.">
        <title>Multiple recent horizontal transfers of a large genomic region in cheese making fungi.</title>
        <authorList>
            <person name="Cheeseman K."/>
            <person name="Ropars J."/>
            <person name="Renault P."/>
            <person name="Dupont J."/>
            <person name="Gouzy J."/>
            <person name="Branca A."/>
            <person name="Abraham A.L."/>
            <person name="Ceppi M."/>
            <person name="Conseiller E."/>
            <person name="Debuchy R."/>
            <person name="Malagnac F."/>
            <person name="Goarin A."/>
            <person name="Silar P."/>
            <person name="Lacoste S."/>
            <person name="Sallet E."/>
            <person name="Bensimon A."/>
            <person name="Giraud T."/>
            <person name="Brygoo Y."/>
        </authorList>
    </citation>
    <scope>NUCLEOTIDE SEQUENCE [LARGE SCALE GENOMIC DNA]</scope>
    <source>
        <strain evidence="3">FM 013</strain>
    </source>
</reference>
<proteinExistence type="predicted"/>
<dbReference type="EMBL" id="HG793179">
    <property type="protein sequence ID" value="CRL30272.1"/>
    <property type="molecule type" value="Genomic_DNA"/>
</dbReference>
<dbReference type="Proteomes" id="UP000053732">
    <property type="component" value="Unassembled WGS sequence"/>
</dbReference>
<dbReference type="STRING" id="1429867.A0A0G4PVU2"/>
<evidence type="ECO:0000256" key="1">
    <source>
        <dbReference type="SAM" id="MobiDB-lite"/>
    </source>
</evidence>
<feature type="compositionally biased region" description="Basic and acidic residues" evidence="1">
    <location>
        <begin position="10"/>
        <end position="21"/>
    </location>
</feature>
<feature type="region of interest" description="Disordered" evidence="1">
    <location>
        <begin position="1"/>
        <end position="21"/>
    </location>
</feature>
<name>A0A0G4PVU2_PENC3</name>
<evidence type="ECO:0000313" key="2">
    <source>
        <dbReference type="EMBL" id="CRL30272.1"/>
    </source>
</evidence>
<dbReference type="AlphaFoldDB" id="A0A0G4PVU2"/>
<sequence length="62" mass="7084">MVQTQSGTKDPNDHKKIDLDQPIDHHNSALAFINNYFRWRVGSSAKANLAKIQTEDIPHIKE</sequence>
<accession>A0A0G4PVU2</accession>
<evidence type="ECO:0000313" key="3">
    <source>
        <dbReference type="Proteomes" id="UP000053732"/>
    </source>
</evidence>